<dbReference type="Pfam" id="PF00326">
    <property type="entry name" value="Peptidase_S9"/>
    <property type="match status" value="1"/>
</dbReference>
<dbReference type="InterPro" id="IPR001375">
    <property type="entry name" value="Peptidase_S9_cat"/>
</dbReference>
<dbReference type="RefSeq" id="WP_284371746.1">
    <property type="nucleotide sequence ID" value="NZ_BSNJ01000003.1"/>
</dbReference>
<reference evidence="2" key="1">
    <citation type="journal article" date="2014" name="Int. J. Syst. Evol. Microbiol.">
        <title>Complete genome of a new Firmicutes species belonging to the dominant human colonic microbiota ('Ruminococcus bicirculans') reveals two chromosomes and a selective capacity to utilize plant glucans.</title>
        <authorList>
            <consortium name="NISC Comparative Sequencing Program"/>
            <person name="Wegmann U."/>
            <person name="Louis P."/>
            <person name="Goesmann A."/>
            <person name="Henrissat B."/>
            <person name="Duncan S.H."/>
            <person name="Flint H.J."/>
        </authorList>
    </citation>
    <scope>NUCLEOTIDE SEQUENCE</scope>
    <source>
        <strain evidence="2">NBRC 108216</strain>
    </source>
</reference>
<protein>
    <recommendedName>
        <fullName evidence="1">Peptidase S9 prolyl oligopeptidase catalytic domain-containing protein</fullName>
    </recommendedName>
</protein>
<sequence length="122" mass="13682">MTDIPEAISDARRYVRGTIRAERTFGTLMRDKALMRANNPVDRADDIQVPVFMAHGTLDASVQHDQFTKMRSRLETAGVSGVYLSFENEDHYMSMQANRQAMVAGMADFLLRVNGPSPFAPE</sequence>
<dbReference type="InterPro" id="IPR029058">
    <property type="entry name" value="AB_hydrolase_fold"/>
</dbReference>
<dbReference type="SUPFAM" id="SSF53474">
    <property type="entry name" value="alpha/beta-Hydrolases"/>
    <property type="match status" value="1"/>
</dbReference>
<keyword evidence="3" id="KW-1185">Reference proteome</keyword>
<feature type="domain" description="Peptidase S9 prolyl oligopeptidase catalytic" evidence="1">
    <location>
        <begin position="9"/>
        <end position="113"/>
    </location>
</feature>
<dbReference type="Proteomes" id="UP001161390">
    <property type="component" value="Unassembled WGS sequence"/>
</dbReference>
<dbReference type="Gene3D" id="3.40.50.1820">
    <property type="entry name" value="alpha/beta hydrolase"/>
    <property type="match status" value="1"/>
</dbReference>
<gene>
    <name evidence="2" type="ORF">GCM10007854_17850</name>
</gene>
<organism evidence="2 3">
    <name type="scientific">Algimonas porphyrae</name>
    <dbReference type="NCBI Taxonomy" id="1128113"/>
    <lineage>
        <taxon>Bacteria</taxon>
        <taxon>Pseudomonadati</taxon>
        <taxon>Pseudomonadota</taxon>
        <taxon>Alphaproteobacteria</taxon>
        <taxon>Maricaulales</taxon>
        <taxon>Robiginitomaculaceae</taxon>
        <taxon>Algimonas</taxon>
    </lineage>
</organism>
<evidence type="ECO:0000313" key="2">
    <source>
        <dbReference type="EMBL" id="GLQ20830.1"/>
    </source>
</evidence>
<evidence type="ECO:0000313" key="3">
    <source>
        <dbReference type="Proteomes" id="UP001161390"/>
    </source>
</evidence>
<proteinExistence type="predicted"/>
<dbReference type="EMBL" id="BSNJ01000003">
    <property type="protein sequence ID" value="GLQ20830.1"/>
    <property type="molecule type" value="Genomic_DNA"/>
</dbReference>
<name>A0ABQ5V1C5_9PROT</name>
<evidence type="ECO:0000259" key="1">
    <source>
        <dbReference type="Pfam" id="PF00326"/>
    </source>
</evidence>
<accession>A0ABQ5V1C5</accession>
<reference evidence="2" key="2">
    <citation type="submission" date="2023-01" db="EMBL/GenBank/DDBJ databases">
        <title>Draft genome sequence of Algimonas porphyrae strain NBRC 108216.</title>
        <authorList>
            <person name="Sun Q."/>
            <person name="Mori K."/>
        </authorList>
    </citation>
    <scope>NUCLEOTIDE SEQUENCE</scope>
    <source>
        <strain evidence="2">NBRC 108216</strain>
    </source>
</reference>
<comment type="caution">
    <text evidence="2">The sequence shown here is derived from an EMBL/GenBank/DDBJ whole genome shotgun (WGS) entry which is preliminary data.</text>
</comment>